<organism evidence="1">
    <name type="scientific">Fagus sylvatica</name>
    <name type="common">Beechnut</name>
    <dbReference type="NCBI Taxonomy" id="28930"/>
    <lineage>
        <taxon>Eukaryota</taxon>
        <taxon>Viridiplantae</taxon>
        <taxon>Streptophyta</taxon>
        <taxon>Embryophyta</taxon>
        <taxon>Tracheophyta</taxon>
        <taxon>Spermatophyta</taxon>
        <taxon>Magnoliopsida</taxon>
        <taxon>eudicotyledons</taxon>
        <taxon>Gunneridae</taxon>
        <taxon>Pentapetalae</taxon>
        <taxon>rosids</taxon>
        <taxon>fabids</taxon>
        <taxon>Fagales</taxon>
        <taxon>Fagaceae</taxon>
        <taxon>Fagus</taxon>
    </lineage>
</organism>
<evidence type="ECO:0000313" key="1">
    <source>
        <dbReference type="EMBL" id="SPD30691.1"/>
    </source>
</evidence>
<sequence length="139" mass="15738">MRNINPNSDQVSWVMGFNKNLKSSFYAILFLSLLLMSFPSPSSSHEIQPKAPSSSNVPAHHSQVFYSMNTATFFLNKQDLSNKKRNKMMMRRKKVKNFKTRPFSVMLPKGSVPPSGSSPCHNEYPDSVTLYCDLSTTKP</sequence>
<accession>A0A2N9J2Z4</accession>
<reference evidence="1" key="1">
    <citation type="submission" date="2018-02" db="EMBL/GenBank/DDBJ databases">
        <authorList>
            <person name="Cohen D.B."/>
            <person name="Kent A.D."/>
        </authorList>
    </citation>
    <scope>NUCLEOTIDE SEQUENCE</scope>
</reference>
<name>A0A2N9J2Z4_FAGSY</name>
<proteinExistence type="predicted"/>
<gene>
    <name evidence="1" type="ORF">FSB_LOCUS58573</name>
</gene>
<dbReference type="AlphaFoldDB" id="A0A2N9J2Z4"/>
<dbReference type="EMBL" id="OIVN01006327">
    <property type="protein sequence ID" value="SPD30691.1"/>
    <property type="molecule type" value="Genomic_DNA"/>
</dbReference>
<protein>
    <submittedName>
        <fullName evidence="1">Uncharacterized protein</fullName>
    </submittedName>
</protein>